<evidence type="ECO:0000313" key="3">
    <source>
        <dbReference type="Proteomes" id="UP001054821"/>
    </source>
</evidence>
<keyword evidence="3" id="KW-1185">Reference proteome</keyword>
<gene>
    <name evidence="2" type="ORF">L3X38_027484</name>
</gene>
<accession>A0AAD4Z171</accession>
<evidence type="ECO:0000259" key="1">
    <source>
        <dbReference type="Pfam" id="PF13456"/>
    </source>
</evidence>
<dbReference type="PANTHER" id="PTHR48475:SF2">
    <property type="entry name" value="RIBONUCLEASE H"/>
    <property type="match status" value="1"/>
</dbReference>
<proteinExistence type="predicted"/>
<dbReference type="Gene3D" id="3.30.420.10">
    <property type="entry name" value="Ribonuclease H-like superfamily/Ribonuclease H"/>
    <property type="match status" value="1"/>
</dbReference>
<sequence>MPSLTSSPSLHLRWYRSQPVQTLMSGNQASRMPNTSTLPFPYRFYMSTASQQGCGAGLVLTTPDGAKVEYAFRFNFRTFNNEAEYDSLLAKLLLAKSMSTKQISIHSDSQLIVNQIKADFAVRDAFMTAYLSTTHRLLEAF</sequence>
<dbReference type="InterPro" id="IPR002156">
    <property type="entry name" value="RNaseH_domain"/>
</dbReference>
<protein>
    <recommendedName>
        <fullName evidence="1">RNase H type-1 domain-containing protein</fullName>
    </recommendedName>
</protein>
<dbReference type="SUPFAM" id="SSF53098">
    <property type="entry name" value="Ribonuclease H-like"/>
    <property type="match status" value="1"/>
</dbReference>
<dbReference type="EMBL" id="JAJFAZ020000005">
    <property type="protein sequence ID" value="KAI5328088.1"/>
    <property type="molecule type" value="Genomic_DNA"/>
</dbReference>
<dbReference type="InterPro" id="IPR036397">
    <property type="entry name" value="RNaseH_sf"/>
</dbReference>
<dbReference type="PANTHER" id="PTHR48475">
    <property type="entry name" value="RIBONUCLEASE H"/>
    <property type="match status" value="1"/>
</dbReference>
<dbReference type="GO" id="GO:0003676">
    <property type="term" value="F:nucleic acid binding"/>
    <property type="evidence" value="ECO:0007669"/>
    <property type="project" value="InterPro"/>
</dbReference>
<dbReference type="InterPro" id="IPR012337">
    <property type="entry name" value="RNaseH-like_sf"/>
</dbReference>
<dbReference type="AlphaFoldDB" id="A0AAD4Z171"/>
<reference evidence="2 3" key="1">
    <citation type="journal article" date="2022" name="G3 (Bethesda)">
        <title>Whole-genome sequence and methylome profiling of the almond [Prunus dulcis (Mill.) D.A. Webb] cultivar 'Nonpareil'.</title>
        <authorList>
            <person name="D'Amico-Willman K.M."/>
            <person name="Ouma W.Z."/>
            <person name="Meulia T."/>
            <person name="Sideli G.M."/>
            <person name="Gradziel T.M."/>
            <person name="Fresnedo-Ramirez J."/>
        </authorList>
    </citation>
    <scope>NUCLEOTIDE SEQUENCE [LARGE SCALE GENOMIC DNA]</scope>
    <source>
        <strain evidence="2">Clone GOH B32 T37-40</strain>
    </source>
</reference>
<comment type="caution">
    <text evidence="2">The sequence shown here is derived from an EMBL/GenBank/DDBJ whole genome shotgun (WGS) entry which is preliminary data.</text>
</comment>
<feature type="domain" description="RNase H type-1" evidence="1">
    <location>
        <begin position="50"/>
        <end position="140"/>
    </location>
</feature>
<dbReference type="Proteomes" id="UP001054821">
    <property type="component" value="Chromosome 5"/>
</dbReference>
<dbReference type="GO" id="GO:0004523">
    <property type="term" value="F:RNA-DNA hybrid ribonuclease activity"/>
    <property type="evidence" value="ECO:0007669"/>
    <property type="project" value="InterPro"/>
</dbReference>
<evidence type="ECO:0000313" key="2">
    <source>
        <dbReference type="EMBL" id="KAI5328088.1"/>
    </source>
</evidence>
<name>A0AAD4Z171_PRUDU</name>
<organism evidence="2 3">
    <name type="scientific">Prunus dulcis</name>
    <name type="common">Almond</name>
    <name type="synonym">Amygdalus dulcis</name>
    <dbReference type="NCBI Taxonomy" id="3755"/>
    <lineage>
        <taxon>Eukaryota</taxon>
        <taxon>Viridiplantae</taxon>
        <taxon>Streptophyta</taxon>
        <taxon>Embryophyta</taxon>
        <taxon>Tracheophyta</taxon>
        <taxon>Spermatophyta</taxon>
        <taxon>Magnoliopsida</taxon>
        <taxon>eudicotyledons</taxon>
        <taxon>Gunneridae</taxon>
        <taxon>Pentapetalae</taxon>
        <taxon>rosids</taxon>
        <taxon>fabids</taxon>
        <taxon>Rosales</taxon>
        <taxon>Rosaceae</taxon>
        <taxon>Amygdaloideae</taxon>
        <taxon>Amygdaleae</taxon>
        <taxon>Prunus</taxon>
    </lineage>
</organism>
<dbReference type="Pfam" id="PF13456">
    <property type="entry name" value="RVT_3"/>
    <property type="match status" value="1"/>
</dbReference>